<gene>
    <name evidence="2" type="ORF">B1R32_102189</name>
</gene>
<keyword evidence="3" id="KW-1185">Reference proteome</keyword>
<comment type="caution">
    <text evidence="2">The sequence shown here is derived from an EMBL/GenBank/DDBJ whole genome shotgun (WGS) entry which is preliminary data.</text>
</comment>
<feature type="transmembrane region" description="Helical" evidence="1">
    <location>
        <begin position="182"/>
        <end position="201"/>
    </location>
</feature>
<feature type="transmembrane region" description="Helical" evidence="1">
    <location>
        <begin position="151"/>
        <end position="170"/>
    </location>
</feature>
<protein>
    <submittedName>
        <fullName evidence="2">Uncharacterized protein</fullName>
    </submittedName>
</protein>
<dbReference type="Proteomes" id="UP000237684">
    <property type="component" value="Unassembled WGS sequence"/>
</dbReference>
<proteinExistence type="predicted"/>
<evidence type="ECO:0000313" key="2">
    <source>
        <dbReference type="EMBL" id="PQV65181.1"/>
    </source>
</evidence>
<dbReference type="OrthoDB" id="10016504at2"/>
<dbReference type="AlphaFoldDB" id="A0A2S8SWJ8"/>
<keyword evidence="1" id="KW-0812">Transmembrane</keyword>
<feature type="transmembrane region" description="Helical" evidence="1">
    <location>
        <begin position="237"/>
        <end position="257"/>
    </location>
</feature>
<dbReference type="InParanoid" id="A0A2S8SWJ8"/>
<evidence type="ECO:0000256" key="1">
    <source>
        <dbReference type="SAM" id="Phobius"/>
    </source>
</evidence>
<keyword evidence="1" id="KW-1133">Transmembrane helix</keyword>
<feature type="transmembrane region" description="Helical" evidence="1">
    <location>
        <begin position="84"/>
        <end position="111"/>
    </location>
</feature>
<reference evidence="2 3" key="1">
    <citation type="journal article" date="2018" name="Syst. Appl. Microbiol.">
        <title>Abditibacterium utsteinense sp. nov., the first cultivated member of candidate phylum FBP, isolated from ice-free Antarctic soil samples.</title>
        <authorList>
            <person name="Tahon G."/>
            <person name="Tytgat B."/>
            <person name="Lebbe L."/>
            <person name="Carlier A."/>
            <person name="Willems A."/>
        </authorList>
    </citation>
    <scope>NUCLEOTIDE SEQUENCE [LARGE SCALE GENOMIC DNA]</scope>
    <source>
        <strain evidence="2 3">LMG 29911</strain>
    </source>
</reference>
<accession>A0A2S8SWJ8</accession>
<dbReference type="RefSeq" id="WP_105482504.1">
    <property type="nucleotide sequence ID" value="NZ_NIGF01000002.1"/>
</dbReference>
<sequence>MSRKFDDYLARVERGLRALPTSVRESEVREICAHLEQLIEDDVASGQNLEMATQNALSHFGDARGVVIGLRDVWEAQRNGVGTWAAALASGVFFWAVSFMVWSLCLLRMIFSPQSALFPELPGLIIAWAAFIPLATGAIFSLWLGRRGWMASLAVFTILGVLFFGGQAWVGPFRIQLPWNGFLAVSFPLFNLILGCLGAMLTDIWRRHRHFADLILAMGAEQQLIAPPKPRVAWRKVTLNSAGLLLFITIAVMSAKWRVETTLHPKTPLATLRNSLLLDGGGTTGFEAPQILDLRELPAQTPSERAGRERRVAFRVEARATQAFAANQITFLKRKIELDKTGGNKVVRAALARVQNNRQTVEAAVRLVKTPSGWQIDEMSFDSSKLHSWFYDRWEEM</sequence>
<feature type="transmembrane region" description="Helical" evidence="1">
    <location>
        <begin position="123"/>
        <end position="144"/>
    </location>
</feature>
<evidence type="ECO:0000313" key="3">
    <source>
        <dbReference type="Proteomes" id="UP000237684"/>
    </source>
</evidence>
<keyword evidence="1" id="KW-0472">Membrane</keyword>
<organism evidence="2 3">
    <name type="scientific">Abditibacterium utsteinense</name>
    <dbReference type="NCBI Taxonomy" id="1960156"/>
    <lineage>
        <taxon>Bacteria</taxon>
        <taxon>Pseudomonadati</taxon>
        <taxon>Abditibacteriota</taxon>
        <taxon>Abditibacteriia</taxon>
        <taxon>Abditibacteriales</taxon>
        <taxon>Abditibacteriaceae</taxon>
        <taxon>Abditibacterium</taxon>
    </lineage>
</organism>
<name>A0A2S8SWJ8_9BACT</name>
<dbReference type="EMBL" id="NIGF01000002">
    <property type="protein sequence ID" value="PQV65181.1"/>
    <property type="molecule type" value="Genomic_DNA"/>
</dbReference>